<protein>
    <submittedName>
        <fullName evidence="2">Uncharacterized protein</fullName>
    </submittedName>
</protein>
<reference evidence="2" key="1">
    <citation type="journal article" date="2020" name="Stud. Mycol.">
        <title>101 Dothideomycetes genomes: a test case for predicting lifestyles and emergence of pathogens.</title>
        <authorList>
            <person name="Haridas S."/>
            <person name="Albert R."/>
            <person name="Binder M."/>
            <person name="Bloem J."/>
            <person name="Labutti K."/>
            <person name="Salamov A."/>
            <person name="Andreopoulos B."/>
            <person name="Baker S."/>
            <person name="Barry K."/>
            <person name="Bills G."/>
            <person name="Bluhm B."/>
            <person name="Cannon C."/>
            <person name="Castanera R."/>
            <person name="Culley D."/>
            <person name="Daum C."/>
            <person name="Ezra D."/>
            <person name="Gonzalez J."/>
            <person name="Henrissat B."/>
            <person name="Kuo A."/>
            <person name="Liang C."/>
            <person name="Lipzen A."/>
            <person name="Lutzoni F."/>
            <person name="Magnuson J."/>
            <person name="Mondo S."/>
            <person name="Nolan M."/>
            <person name="Ohm R."/>
            <person name="Pangilinan J."/>
            <person name="Park H.-J."/>
            <person name="Ramirez L."/>
            <person name="Alfaro M."/>
            <person name="Sun H."/>
            <person name="Tritt A."/>
            <person name="Yoshinaga Y."/>
            <person name="Zwiers L.-H."/>
            <person name="Turgeon B."/>
            <person name="Goodwin S."/>
            <person name="Spatafora J."/>
            <person name="Crous P."/>
            <person name="Grigoriev I."/>
        </authorList>
    </citation>
    <scope>NUCLEOTIDE SEQUENCE</scope>
    <source>
        <strain evidence="2">CBS 109.77</strain>
    </source>
</reference>
<name>A0A6A6X735_9PLEO</name>
<feature type="region of interest" description="Disordered" evidence="1">
    <location>
        <begin position="236"/>
        <end position="266"/>
    </location>
</feature>
<evidence type="ECO:0000313" key="2">
    <source>
        <dbReference type="EMBL" id="KAF2791727.1"/>
    </source>
</evidence>
<feature type="compositionally biased region" description="Low complexity" evidence="1">
    <location>
        <begin position="1"/>
        <end position="32"/>
    </location>
</feature>
<proteinExistence type="predicted"/>
<evidence type="ECO:0000313" key="3">
    <source>
        <dbReference type="Proteomes" id="UP000799757"/>
    </source>
</evidence>
<evidence type="ECO:0000256" key="1">
    <source>
        <dbReference type="SAM" id="MobiDB-lite"/>
    </source>
</evidence>
<sequence length="417" mass="45768">MSTQEDSTTESTPDSTSASMSDSTTVAQEPHLTPSPLPPPTCGHSVPPFVAPLLPNPKFCPVCMITRNIANIKDVQKVLRTRGGVFFSRGRPKSDKHRSLMDRWRKSKVQLLNLVSILETLILEHPTEEWKDVNESLGVWEQDKEGLAKVPGYVYEGEEVKLDEDVTALVNRMLEELRNSVLGLLLEDGPEVVVAMPGGSESEIATSTSTSAASSTSISIAIPEHDSTPMELTLDASSSTLESGPRSRSILKRKPGDLDSPPTARKRVRTADFATVSSEHLTISNPSPFLKLSTDVTVQPHSESTSAEYKRRKSFFYRPSESYLPGAWASPAYSSKPNTSCFKLDWDEVEALWKEEEEEVAEEKRVHERLRVIAEVHVMSWWVRGVAGHVGLEKVASIGQAVVESNETASDGSDGVA</sequence>
<feature type="region of interest" description="Disordered" evidence="1">
    <location>
        <begin position="1"/>
        <end position="39"/>
    </location>
</feature>
<dbReference type="OrthoDB" id="3792227at2759"/>
<keyword evidence="3" id="KW-1185">Reference proteome</keyword>
<organism evidence="2 3">
    <name type="scientific">Melanomma pulvis-pyrius CBS 109.77</name>
    <dbReference type="NCBI Taxonomy" id="1314802"/>
    <lineage>
        <taxon>Eukaryota</taxon>
        <taxon>Fungi</taxon>
        <taxon>Dikarya</taxon>
        <taxon>Ascomycota</taxon>
        <taxon>Pezizomycotina</taxon>
        <taxon>Dothideomycetes</taxon>
        <taxon>Pleosporomycetidae</taxon>
        <taxon>Pleosporales</taxon>
        <taxon>Melanommataceae</taxon>
        <taxon>Melanomma</taxon>
    </lineage>
</organism>
<dbReference type="AlphaFoldDB" id="A0A6A6X735"/>
<dbReference type="EMBL" id="MU002004">
    <property type="protein sequence ID" value="KAF2791727.1"/>
    <property type="molecule type" value="Genomic_DNA"/>
</dbReference>
<dbReference type="Proteomes" id="UP000799757">
    <property type="component" value="Unassembled WGS sequence"/>
</dbReference>
<gene>
    <name evidence="2" type="ORF">K505DRAFT_326637</name>
</gene>
<accession>A0A6A6X735</accession>